<dbReference type="STRING" id="34690.A0A182TP39"/>
<dbReference type="CDD" id="cd00200">
    <property type="entry name" value="WD40"/>
    <property type="match status" value="1"/>
</dbReference>
<evidence type="ECO:0000256" key="2">
    <source>
        <dbReference type="ARBA" id="ARBA00007306"/>
    </source>
</evidence>
<dbReference type="InterPro" id="IPR031120">
    <property type="entry name" value="HIR1-like"/>
</dbReference>
<protein>
    <recommendedName>
        <fullName evidence="10">Protein HIRA</fullName>
    </recommendedName>
</protein>
<keyword evidence="4 10" id="KW-0677">Repeat</keyword>
<dbReference type="GO" id="GO:0006355">
    <property type="term" value="P:regulation of DNA-templated transcription"/>
    <property type="evidence" value="ECO:0007669"/>
    <property type="project" value="InterPro"/>
</dbReference>
<feature type="repeat" description="WD" evidence="9">
    <location>
        <begin position="128"/>
        <end position="160"/>
    </location>
</feature>
<evidence type="ECO:0000256" key="6">
    <source>
        <dbReference type="ARBA" id="ARBA00023015"/>
    </source>
</evidence>
<keyword evidence="8 10" id="KW-0539">Nucleus</keyword>
<dbReference type="GO" id="GO:0006351">
    <property type="term" value="P:DNA-templated transcription"/>
    <property type="evidence" value="ECO:0007669"/>
    <property type="project" value="InterPro"/>
</dbReference>
<dbReference type="InterPro" id="IPR011494">
    <property type="entry name" value="HIRA-like_C"/>
</dbReference>
<accession>A0A182TP39</accession>
<dbReference type="InterPro" id="IPR015943">
    <property type="entry name" value="WD40/YVTN_repeat-like_dom_sf"/>
</dbReference>
<keyword evidence="5 10" id="KW-0156">Chromatin regulator</keyword>
<keyword evidence="3 9" id="KW-0853">WD repeat</keyword>
<dbReference type="VEuPathDB" id="VectorBase:AMEC005831"/>
<dbReference type="GO" id="GO:0031491">
    <property type="term" value="F:nucleosome binding"/>
    <property type="evidence" value="ECO:0007669"/>
    <property type="project" value="TreeGrafter"/>
</dbReference>
<feature type="domain" description="Protein HIRA-like C-terminal" evidence="12">
    <location>
        <begin position="684"/>
        <end position="881"/>
    </location>
</feature>
<evidence type="ECO:0000313" key="14">
    <source>
        <dbReference type="EnsemblMetazoa" id="AMEC005831-PA"/>
    </source>
</evidence>
<evidence type="ECO:0000256" key="5">
    <source>
        <dbReference type="ARBA" id="ARBA00022853"/>
    </source>
</evidence>
<keyword evidence="6 10" id="KW-0805">Transcription regulation</keyword>
<dbReference type="SUPFAM" id="SSF50978">
    <property type="entry name" value="WD40 repeat-like"/>
    <property type="match status" value="2"/>
</dbReference>
<dbReference type="Pfam" id="PF07569">
    <property type="entry name" value="Hira"/>
    <property type="match status" value="1"/>
</dbReference>
<dbReference type="InterPro" id="IPR001680">
    <property type="entry name" value="WD40_rpt"/>
</dbReference>
<proteinExistence type="inferred from homology"/>
<dbReference type="InterPro" id="IPR019015">
    <property type="entry name" value="HIRA_B_motif"/>
</dbReference>
<evidence type="ECO:0000259" key="12">
    <source>
        <dbReference type="Pfam" id="PF07569"/>
    </source>
</evidence>
<feature type="compositionally biased region" description="Polar residues" evidence="11">
    <location>
        <begin position="502"/>
        <end position="511"/>
    </location>
</feature>
<feature type="region of interest" description="Disordered" evidence="11">
    <location>
        <begin position="474"/>
        <end position="578"/>
    </location>
</feature>
<dbReference type="FunFam" id="2.130.10.10:FF:000988">
    <property type="entry name" value="Protein HIRA"/>
    <property type="match status" value="1"/>
</dbReference>
<reference evidence="14" key="2">
    <citation type="submission" date="2020-05" db="UniProtKB">
        <authorList>
            <consortium name="EnsemblMetazoa"/>
        </authorList>
    </citation>
    <scope>IDENTIFICATION</scope>
    <source>
        <strain evidence="14">CM1001059</strain>
    </source>
</reference>
<dbReference type="PROSITE" id="PS50294">
    <property type="entry name" value="WD_REPEATS_REGION"/>
    <property type="match status" value="3"/>
</dbReference>
<keyword evidence="10" id="KW-0678">Repressor</keyword>
<dbReference type="Proteomes" id="UP000075902">
    <property type="component" value="Unassembled WGS sequence"/>
</dbReference>
<dbReference type="PANTHER" id="PTHR13831">
    <property type="entry name" value="MEMBER OF THE HIR1 FAMILY OF WD-REPEAT PROTEINS"/>
    <property type="match status" value="1"/>
</dbReference>
<dbReference type="Pfam" id="PF09453">
    <property type="entry name" value="HIRA_B"/>
    <property type="match status" value="1"/>
</dbReference>
<dbReference type="Gene3D" id="2.130.10.10">
    <property type="entry name" value="YVTN repeat-like/Quinoprotein amine dehydrogenase"/>
    <property type="match status" value="3"/>
</dbReference>
<comment type="similarity">
    <text evidence="2 10">Belongs to the WD repeat HIR1 family.</text>
</comment>
<name>A0A182TP39_9DIPT</name>
<evidence type="ECO:0000256" key="10">
    <source>
        <dbReference type="RuleBase" id="RU364014"/>
    </source>
</evidence>
<dbReference type="Pfam" id="PF24105">
    <property type="entry name" value="Beta-prop_CAF1B_HIR1"/>
    <property type="match status" value="1"/>
</dbReference>
<dbReference type="SMART" id="SM00320">
    <property type="entry name" value="WD40"/>
    <property type="match status" value="9"/>
</dbReference>
<reference evidence="15" key="1">
    <citation type="submission" date="2014-01" db="EMBL/GenBank/DDBJ databases">
        <title>The Genome Sequence of Anopheles melas CM1001059_A (V2).</title>
        <authorList>
            <consortium name="The Broad Institute Genomics Platform"/>
            <person name="Neafsey D.E."/>
            <person name="Besansky N."/>
            <person name="Howell P."/>
            <person name="Walton C."/>
            <person name="Young S.K."/>
            <person name="Zeng Q."/>
            <person name="Gargeya S."/>
            <person name="Fitzgerald M."/>
            <person name="Haas B."/>
            <person name="Abouelleil A."/>
            <person name="Allen A.W."/>
            <person name="Alvarado L."/>
            <person name="Arachchi H.M."/>
            <person name="Berlin A.M."/>
            <person name="Chapman S.B."/>
            <person name="Gainer-Dewar J."/>
            <person name="Goldberg J."/>
            <person name="Griggs A."/>
            <person name="Gujja S."/>
            <person name="Hansen M."/>
            <person name="Howarth C."/>
            <person name="Imamovic A."/>
            <person name="Ireland A."/>
            <person name="Larimer J."/>
            <person name="McCowan C."/>
            <person name="Murphy C."/>
            <person name="Pearson M."/>
            <person name="Poon T.W."/>
            <person name="Priest M."/>
            <person name="Roberts A."/>
            <person name="Saif S."/>
            <person name="Shea T."/>
            <person name="Sisk P."/>
            <person name="Sykes S."/>
            <person name="Wortman J."/>
            <person name="Nusbaum C."/>
            <person name="Birren B."/>
        </authorList>
    </citation>
    <scope>NUCLEOTIDE SEQUENCE [LARGE SCALE GENOMIC DNA]</scope>
    <source>
        <strain evidence="15">CM1001059</strain>
    </source>
</reference>
<evidence type="ECO:0000256" key="7">
    <source>
        <dbReference type="ARBA" id="ARBA00023163"/>
    </source>
</evidence>
<evidence type="ECO:0000313" key="15">
    <source>
        <dbReference type="Proteomes" id="UP000075902"/>
    </source>
</evidence>
<dbReference type="GO" id="GO:0000417">
    <property type="term" value="C:HIR complex"/>
    <property type="evidence" value="ECO:0007669"/>
    <property type="project" value="TreeGrafter"/>
</dbReference>
<organism evidence="14 15">
    <name type="scientific">Anopheles melas</name>
    <dbReference type="NCBI Taxonomy" id="34690"/>
    <lineage>
        <taxon>Eukaryota</taxon>
        <taxon>Metazoa</taxon>
        <taxon>Ecdysozoa</taxon>
        <taxon>Arthropoda</taxon>
        <taxon>Hexapoda</taxon>
        <taxon>Insecta</taxon>
        <taxon>Pterygota</taxon>
        <taxon>Neoptera</taxon>
        <taxon>Endopterygota</taxon>
        <taxon>Diptera</taxon>
        <taxon>Nematocera</taxon>
        <taxon>Culicoidea</taxon>
        <taxon>Culicidae</taxon>
        <taxon>Anophelinae</taxon>
        <taxon>Anopheles</taxon>
    </lineage>
</organism>
<evidence type="ECO:0000256" key="1">
    <source>
        <dbReference type="ARBA" id="ARBA00004123"/>
    </source>
</evidence>
<evidence type="ECO:0000259" key="13">
    <source>
        <dbReference type="Pfam" id="PF24105"/>
    </source>
</evidence>
<evidence type="ECO:0000256" key="11">
    <source>
        <dbReference type="SAM" id="MobiDB-lite"/>
    </source>
</evidence>
<dbReference type="EnsemblMetazoa" id="AMEC005831-RA">
    <property type="protein sequence ID" value="AMEC005831-PA"/>
    <property type="gene ID" value="AMEC005831"/>
</dbReference>
<comment type="function">
    <text evidence="10">Required for replication-independent chromatin assembly and for the periodic repression of histone gene transcription during the cell cycle.</text>
</comment>
<keyword evidence="7 10" id="KW-0804">Transcription</keyword>
<dbReference type="InterPro" id="IPR055410">
    <property type="entry name" value="Beta-prop_CAF1B_HIR1"/>
</dbReference>
<feature type="domain" description="CAF1B/HIR1 beta-propeller" evidence="13">
    <location>
        <begin position="1"/>
        <end position="360"/>
    </location>
</feature>
<dbReference type="AlphaFoldDB" id="A0A182TP39"/>
<dbReference type="FunFam" id="2.130.10.10:FF:001071">
    <property type="entry name" value="Protein HIRA"/>
    <property type="match status" value="1"/>
</dbReference>
<feature type="repeat" description="WD" evidence="9">
    <location>
        <begin position="66"/>
        <end position="98"/>
    </location>
</feature>
<evidence type="ECO:0000256" key="4">
    <source>
        <dbReference type="ARBA" id="ARBA00022737"/>
    </source>
</evidence>
<dbReference type="GO" id="GO:0000785">
    <property type="term" value="C:chromatin"/>
    <property type="evidence" value="ECO:0007669"/>
    <property type="project" value="TreeGrafter"/>
</dbReference>
<evidence type="ECO:0000256" key="3">
    <source>
        <dbReference type="ARBA" id="ARBA00022574"/>
    </source>
</evidence>
<evidence type="ECO:0000256" key="9">
    <source>
        <dbReference type="PROSITE-ProRule" id="PRU00221"/>
    </source>
</evidence>
<dbReference type="PANTHER" id="PTHR13831:SF0">
    <property type="entry name" value="PROTEIN HIRA"/>
    <property type="match status" value="1"/>
</dbReference>
<dbReference type="PROSITE" id="PS50082">
    <property type="entry name" value="WD_REPEATS_2"/>
    <property type="match status" value="3"/>
</dbReference>
<comment type="subcellular location">
    <subcellularLocation>
        <location evidence="1 10">Nucleus</location>
    </subcellularLocation>
</comment>
<keyword evidence="15" id="KW-1185">Reference proteome</keyword>
<feature type="repeat" description="WD" evidence="9">
    <location>
        <begin position="171"/>
        <end position="212"/>
    </location>
</feature>
<evidence type="ECO:0000256" key="8">
    <source>
        <dbReference type="ARBA" id="ARBA00023242"/>
    </source>
</evidence>
<sequence length="959" mass="104918">MKIFQPNWVHHDEKSIFSIDIHPSGERFATGGQGCDSGRVVIWNMAPVLSEQAEANKSVPRVLCQMDNHLACVNCVRWSGNGLMLASGGDDKLVMIWKKTLSGSGGGIGAFGGGGGKSVEHWRCISTLRGHAGDVLDLAWSPQDRWIASCSVDNTIIVWDAQQFPKIVHVLKGHTGLVKGVTWDPVGKFVASQSDDRSLKVWKTTDWSCFKTITEPFEECGGTTHILRLSWSPDGQYLVSAHAMNGGGPTAQIIERDGWKCDKDFVGHRKAVTCVRFHNSILKRSAPKTNKLQQYCCLAVGARDRSLSIWLTALQRPLVVIHDLFQDSILDLSWSCDGYTLLTCSGDGHIACLQFTAQELGTPLSEEDKNILYQRMYGKNANIDLTAQAEKEMIVENSDFLNVSKSNPLPPTLIPQQQQPQLGGMRQDGAGKVVQPASQPTVAIKSSSSLAAPTPILKQIETKTADGKRRITPMFIPLNDDNGPAGSHATNNIMPSSIEFGSKSSETSTVEIKQRAHEEPTIIPPPAERATGEPTSKLDNRLKKMATAPPQKAEPMTVPTDQQQQQQQQQLSAPSSTIQPAANQKLMDRTRQPATYPTGKATVIQGHSFKAFGEVRVQIQNNTVKTTYGTLSRVVGVVVTAQRVERKLWETVVGSPIVCFAVGAKYAIVCSQDHTIRMVDIKTGTPVFPVLSLTSPAVLSAFSSNSQLAGVVTESGILRIWSVPEKAVLLSTSCAEIMSGSFVTIFHVSDKGMPFIVLSNGSSYSYCRKLDSWMLINSSDPVIRHGLIGNKTNAPVRNIKTYPLSTIQSYGSFSGPKTNSFAELHSASWQTFAAIAFIENQIKICEMIASPAELKYWYSMLGFQLALNGSEEKIRQVLDDLLGASHNSLDTCRTLAGDDADDRSVLGISKQLLMEDVLNHLKTQTKWQRIYTEYLDQLKFLKERDGGGGGSGRDKPLME</sequence>
<dbReference type="InterPro" id="IPR036322">
    <property type="entry name" value="WD40_repeat_dom_sf"/>
</dbReference>
<dbReference type="GO" id="GO:0005634">
    <property type="term" value="C:nucleus"/>
    <property type="evidence" value="ECO:0007669"/>
    <property type="project" value="UniProtKB-SubCell"/>
</dbReference>
<dbReference type="GO" id="GO:0006338">
    <property type="term" value="P:chromatin remodeling"/>
    <property type="evidence" value="ECO:0007669"/>
    <property type="project" value="InterPro"/>
</dbReference>